<dbReference type="InterPro" id="IPR049560">
    <property type="entry name" value="MeTrfase_RsmB-F_NOP2_cat"/>
</dbReference>
<feature type="domain" description="SAM-dependent MTase RsmB/NOP-type" evidence="7">
    <location>
        <begin position="288"/>
        <end position="488"/>
    </location>
</feature>
<dbReference type="CDD" id="cd02440">
    <property type="entry name" value="AdoMet_MTases"/>
    <property type="match status" value="1"/>
</dbReference>
<reference evidence="8 9" key="1">
    <citation type="submission" date="2012-08" db="EMBL/GenBank/DDBJ databases">
        <title>Whole genome shotgun sequence of Kineosphaera limosa NBRC 100340.</title>
        <authorList>
            <person name="Yoshida I."/>
            <person name="Isaki S."/>
            <person name="Hosoyama A."/>
            <person name="Tsuchikane K."/>
            <person name="Katsumata H."/>
            <person name="Ando Y."/>
            <person name="Ohji S."/>
            <person name="Hamada M."/>
            <person name="Tamura T."/>
            <person name="Yamazoe A."/>
            <person name="Yamazaki S."/>
            <person name="Fujita N."/>
        </authorList>
    </citation>
    <scope>NUCLEOTIDE SEQUENCE [LARGE SCALE GENOMIC DNA]</scope>
    <source>
        <strain evidence="8 9">NBRC 100340</strain>
    </source>
</reference>
<gene>
    <name evidence="8" type="ORF">KILIM_040_00060</name>
</gene>
<dbReference type="GO" id="GO:0001510">
    <property type="term" value="P:RNA methylation"/>
    <property type="evidence" value="ECO:0007669"/>
    <property type="project" value="InterPro"/>
</dbReference>
<keyword evidence="2 5" id="KW-0808">Transferase</keyword>
<evidence type="ECO:0000256" key="5">
    <source>
        <dbReference type="PROSITE-ProRule" id="PRU01023"/>
    </source>
</evidence>
<feature type="compositionally biased region" description="Basic and acidic residues" evidence="6">
    <location>
        <begin position="267"/>
        <end position="281"/>
    </location>
</feature>
<dbReference type="Pfam" id="PF01189">
    <property type="entry name" value="Methyltr_RsmB-F"/>
    <property type="match status" value="1"/>
</dbReference>
<evidence type="ECO:0000313" key="8">
    <source>
        <dbReference type="EMBL" id="GAB96496.1"/>
    </source>
</evidence>
<dbReference type="GO" id="GO:0006355">
    <property type="term" value="P:regulation of DNA-templated transcription"/>
    <property type="evidence" value="ECO:0007669"/>
    <property type="project" value="InterPro"/>
</dbReference>
<feature type="binding site" evidence="5">
    <location>
        <position position="350"/>
    </location>
    <ligand>
        <name>S-adenosyl-L-methionine</name>
        <dbReference type="ChEBI" id="CHEBI:59789"/>
    </ligand>
</feature>
<evidence type="ECO:0000313" key="9">
    <source>
        <dbReference type="Proteomes" id="UP000008366"/>
    </source>
</evidence>
<evidence type="ECO:0000256" key="2">
    <source>
        <dbReference type="ARBA" id="ARBA00022679"/>
    </source>
</evidence>
<dbReference type="PRINTS" id="PR02008">
    <property type="entry name" value="RCMTFAMILY"/>
</dbReference>
<dbReference type="SUPFAM" id="SSF48013">
    <property type="entry name" value="NusB-like"/>
    <property type="match status" value="1"/>
</dbReference>
<feature type="region of interest" description="Disordered" evidence="6">
    <location>
        <begin position="251"/>
        <end position="290"/>
    </location>
</feature>
<feature type="active site" description="Nucleophile" evidence="5">
    <location>
        <position position="421"/>
    </location>
</feature>
<keyword evidence="4 5" id="KW-0694">RNA-binding</keyword>
<dbReference type="Pfam" id="PF01029">
    <property type="entry name" value="NusB"/>
    <property type="match status" value="1"/>
</dbReference>
<dbReference type="Gene3D" id="3.40.50.150">
    <property type="entry name" value="Vaccinia Virus protein VP39"/>
    <property type="match status" value="1"/>
</dbReference>
<accession>K6WRP3</accession>
<organism evidence="8 9">
    <name type="scientific">Kineosphaera limosa NBRC 100340</name>
    <dbReference type="NCBI Taxonomy" id="1184609"/>
    <lineage>
        <taxon>Bacteria</taxon>
        <taxon>Bacillati</taxon>
        <taxon>Actinomycetota</taxon>
        <taxon>Actinomycetes</taxon>
        <taxon>Micrococcales</taxon>
        <taxon>Dermatophilaceae</taxon>
        <taxon>Kineosphaera</taxon>
    </lineage>
</organism>
<proteinExistence type="inferred from homology"/>
<evidence type="ECO:0000256" key="3">
    <source>
        <dbReference type="ARBA" id="ARBA00022691"/>
    </source>
</evidence>
<evidence type="ECO:0000256" key="4">
    <source>
        <dbReference type="ARBA" id="ARBA00022884"/>
    </source>
</evidence>
<keyword evidence="1 5" id="KW-0489">Methyltransferase</keyword>
<dbReference type="eggNOG" id="COG0781">
    <property type="taxonomic scope" value="Bacteria"/>
</dbReference>
<sequence>MRAIDDGAYANLELPRALRRAGLTGRDAAFVTELVYGATRLRGRYDPIIGRGAGRDVTDIDPEVLDVLRLGAHQLLGMRVDSYAAVDSSVALTRELLGTGRAGFVNAVLRRVSEKDPQQWRDILLKGVEPGSDEALAVSHSHPAWVVRALRAALEAHLGEDADSGGGIEALLEADNAPATVALVARPGLADVEELVAAGATRSQLSPIAALLESGGDPGRIAAVRSSRAAVQDEGSQLVALAALAAAAENGTVEARPTEPDGGQPLHEPDNDRPDEHRGDDEPTGEPEGARWLDLCAGPGGKAALLAAASIGAGATLFANDASEHRTRLVDQAVGAAIDAGADVFVGTGDGREIGEQEPDSFDLVLLDSPCTGLGALRRRPEARWRRSPEDVGSLSQLQGELLDSAVAATKPGGLIAYITCSPHPAETRFVVADAVARHENLEALDAQPYVRDASGQPVSDLGQAPYVQLWPHRHGTDAMFLALLRKRSAATASATS</sequence>
<dbReference type="InterPro" id="IPR001678">
    <property type="entry name" value="MeTrfase_RsmB-F_NOP2_dom"/>
</dbReference>
<dbReference type="InterPro" id="IPR029063">
    <property type="entry name" value="SAM-dependent_MTases_sf"/>
</dbReference>
<name>K6WRP3_9MICO</name>
<dbReference type="AlphaFoldDB" id="K6WRP3"/>
<dbReference type="Proteomes" id="UP000008366">
    <property type="component" value="Unassembled WGS sequence"/>
</dbReference>
<dbReference type="GO" id="GO:0008173">
    <property type="term" value="F:RNA methyltransferase activity"/>
    <property type="evidence" value="ECO:0007669"/>
    <property type="project" value="InterPro"/>
</dbReference>
<dbReference type="SUPFAM" id="SSF53335">
    <property type="entry name" value="S-adenosyl-L-methionine-dependent methyltransferases"/>
    <property type="match status" value="1"/>
</dbReference>
<dbReference type="PANTHER" id="PTHR22807:SF53">
    <property type="entry name" value="RIBOSOMAL RNA SMALL SUBUNIT METHYLTRANSFERASE B-RELATED"/>
    <property type="match status" value="1"/>
</dbReference>
<dbReference type="InterPro" id="IPR006027">
    <property type="entry name" value="NusB_RsmB_TIM44"/>
</dbReference>
<dbReference type="PANTHER" id="PTHR22807">
    <property type="entry name" value="NOP2 YEAST -RELATED NOL1/NOP2/FMU SUN DOMAIN-CONTAINING"/>
    <property type="match status" value="1"/>
</dbReference>
<dbReference type="Gene3D" id="1.10.940.10">
    <property type="entry name" value="NusB-like"/>
    <property type="match status" value="1"/>
</dbReference>
<dbReference type="GO" id="GO:0003723">
    <property type="term" value="F:RNA binding"/>
    <property type="evidence" value="ECO:0007669"/>
    <property type="project" value="UniProtKB-UniRule"/>
</dbReference>
<dbReference type="EMBL" id="BAHD01000040">
    <property type="protein sequence ID" value="GAB96496.1"/>
    <property type="molecule type" value="Genomic_DNA"/>
</dbReference>
<evidence type="ECO:0000256" key="1">
    <source>
        <dbReference type="ARBA" id="ARBA00022603"/>
    </source>
</evidence>
<dbReference type="PROSITE" id="PS51686">
    <property type="entry name" value="SAM_MT_RSMB_NOP"/>
    <property type="match status" value="1"/>
</dbReference>
<feature type="binding site" evidence="5">
    <location>
        <begin position="296"/>
        <end position="302"/>
    </location>
    <ligand>
        <name>S-adenosyl-L-methionine</name>
        <dbReference type="ChEBI" id="CHEBI:59789"/>
    </ligand>
</feature>
<evidence type="ECO:0000259" key="7">
    <source>
        <dbReference type="PROSITE" id="PS51686"/>
    </source>
</evidence>
<protein>
    <recommendedName>
        <fullName evidence="7">SAM-dependent MTase RsmB/NOP-type domain-containing protein</fullName>
    </recommendedName>
</protein>
<feature type="binding site" evidence="5">
    <location>
        <position position="368"/>
    </location>
    <ligand>
        <name>S-adenosyl-L-methionine</name>
        <dbReference type="ChEBI" id="CHEBI:59789"/>
    </ligand>
</feature>
<comment type="similarity">
    <text evidence="5">Belongs to the class I-like SAM-binding methyltransferase superfamily. RsmB/NOP family.</text>
</comment>
<dbReference type="eggNOG" id="COG0144">
    <property type="taxonomic scope" value="Bacteria"/>
</dbReference>
<dbReference type="InterPro" id="IPR035926">
    <property type="entry name" value="NusB-like_sf"/>
</dbReference>
<dbReference type="InterPro" id="IPR023267">
    <property type="entry name" value="RCMT"/>
</dbReference>
<evidence type="ECO:0000256" key="6">
    <source>
        <dbReference type="SAM" id="MobiDB-lite"/>
    </source>
</evidence>
<keyword evidence="9" id="KW-1185">Reference proteome</keyword>
<dbReference type="STRING" id="1184609.KILIM_040_00060"/>
<feature type="binding site" evidence="5">
    <location>
        <position position="321"/>
    </location>
    <ligand>
        <name>S-adenosyl-L-methionine</name>
        <dbReference type="ChEBI" id="CHEBI:59789"/>
    </ligand>
</feature>
<comment type="caution">
    <text evidence="8">The sequence shown here is derived from an EMBL/GenBank/DDBJ whole genome shotgun (WGS) entry which is preliminary data.</text>
</comment>
<keyword evidence="3 5" id="KW-0949">S-adenosyl-L-methionine</keyword>